<dbReference type="Proteomes" id="UP000011096">
    <property type="component" value="Unassembled WGS sequence"/>
</dbReference>
<feature type="compositionally biased region" description="Pro residues" evidence="1">
    <location>
        <begin position="9"/>
        <end position="21"/>
    </location>
</feature>
<dbReference type="EMBL" id="ANPB02000005">
    <property type="protein sequence ID" value="KAF4482954.1"/>
    <property type="molecule type" value="Genomic_DNA"/>
</dbReference>
<name>A0A7J6J0B1_COLFN</name>
<dbReference type="InParanoid" id="A0A7J6J0B1"/>
<reference evidence="2 3" key="1">
    <citation type="submission" date="2012-08" db="EMBL/GenBank/DDBJ databases">
        <authorList>
            <person name="Gan P.H.P."/>
            <person name="Ikeda K."/>
            <person name="Irieda H."/>
            <person name="Narusaka M."/>
            <person name="O'Connell R.J."/>
            <person name="Narusaka Y."/>
            <person name="Takano Y."/>
            <person name="Kubo Y."/>
            <person name="Shirasu K."/>
        </authorList>
    </citation>
    <scope>NUCLEOTIDE SEQUENCE [LARGE SCALE GENOMIC DNA]</scope>
    <source>
        <strain evidence="2 3">Nara gc5</strain>
    </source>
</reference>
<dbReference type="OrthoDB" id="4847120at2759"/>
<evidence type="ECO:0000313" key="2">
    <source>
        <dbReference type="EMBL" id="KAF4482954.1"/>
    </source>
</evidence>
<protein>
    <submittedName>
        <fullName evidence="2">Putative WRKY transcription factor 19</fullName>
    </submittedName>
</protein>
<organism evidence="2 3">
    <name type="scientific">Colletotrichum fructicola (strain Nara gc5)</name>
    <name type="common">Anthracnose fungus</name>
    <name type="synonym">Colletotrichum gloeosporioides (strain Nara gc5)</name>
    <dbReference type="NCBI Taxonomy" id="1213859"/>
    <lineage>
        <taxon>Eukaryota</taxon>
        <taxon>Fungi</taxon>
        <taxon>Dikarya</taxon>
        <taxon>Ascomycota</taxon>
        <taxon>Pezizomycotina</taxon>
        <taxon>Sordariomycetes</taxon>
        <taxon>Hypocreomycetidae</taxon>
        <taxon>Glomerellales</taxon>
        <taxon>Glomerellaceae</taxon>
        <taxon>Colletotrichum</taxon>
        <taxon>Colletotrichum gloeosporioides species complex</taxon>
    </lineage>
</organism>
<accession>A0A7J6J0B1</accession>
<sequence>MLFNCRAKPQPPPPPAASPPEPRFRCMYPNCTRKAVKCEQKAKGHQAMQSLYCKDHACRQRLDDMMCPSPKESSMAKYCNDHRRCQSEGCSQNRLLADVNSDWPYCEKHTCTSNGCRQKCSATSKMCASHTPLCLIPGCDTPRTDHGLYCPCHSCSDADCTAVINGGHWCKQHRLCKTDGCEQGRAVTAGGRFEDFCWNHLPKACLTAGCKAIISGSVRFCPQHECMYTPCHEAKDNAHDQSRLYCASHTCHHTSCPQPTSNPSSPSLARYCITHTCASPSCYHPSKPSSRHCALHACLSPSCPSPRTADPLAVPAAQFCSSHECIARSCFEAAGMNDSGYCDAAHACASPGCPVPRGPEGGCCVMHAVIMARPAPPLSSTGATVGVGVREREREGKYYSHMEETLGQRLRAERERHVAEMRLQEGAWQAAGFERRRRPRERVRSCDSGYVGSPSVSDGSNCTFVS</sequence>
<keyword evidence="3" id="KW-1185">Reference proteome</keyword>
<dbReference type="GeneID" id="43605486"/>
<dbReference type="RefSeq" id="XP_031881910.1">
    <property type="nucleotide sequence ID" value="XM_032021280.1"/>
</dbReference>
<comment type="caution">
    <text evidence="2">The sequence shown here is derived from an EMBL/GenBank/DDBJ whole genome shotgun (WGS) entry which is preliminary data.</text>
</comment>
<proteinExistence type="predicted"/>
<dbReference type="AlphaFoldDB" id="A0A7J6J0B1"/>
<feature type="region of interest" description="Disordered" evidence="1">
    <location>
        <begin position="1"/>
        <end position="21"/>
    </location>
</feature>
<evidence type="ECO:0000313" key="3">
    <source>
        <dbReference type="Proteomes" id="UP000011096"/>
    </source>
</evidence>
<evidence type="ECO:0000256" key="1">
    <source>
        <dbReference type="SAM" id="MobiDB-lite"/>
    </source>
</evidence>
<feature type="region of interest" description="Disordered" evidence="1">
    <location>
        <begin position="445"/>
        <end position="466"/>
    </location>
</feature>
<reference evidence="2 3" key="2">
    <citation type="submission" date="2020-04" db="EMBL/GenBank/DDBJ databases">
        <title>Genome sequencing and assembly of multiple isolates from the Colletotrichum gloeosporioides species complex.</title>
        <authorList>
            <person name="Gan P."/>
            <person name="Shirasu K."/>
        </authorList>
    </citation>
    <scope>NUCLEOTIDE SEQUENCE [LARGE SCALE GENOMIC DNA]</scope>
    <source>
        <strain evidence="2 3">Nara gc5</strain>
    </source>
</reference>
<gene>
    <name evidence="2" type="primary">WRKY19</name>
    <name evidence="2" type="ORF">CGGC5_v010229</name>
</gene>
<feature type="compositionally biased region" description="Polar residues" evidence="1">
    <location>
        <begin position="454"/>
        <end position="466"/>
    </location>
</feature>